<dbReference type="RefSeq" id="WP_127691728.1">
    <property type="nucleotide sequence ID" value="NZ_RZUL01000006.1"/>
</dbReference>
<evidence type="ECO:0000313" key="1">
    <source>
        <dbReference type="EMBL" id="RVT39653.1"/>
    </source>
</evidence>
<sequence length="120" mass="13372">MAKPLPRPLQIIAVERTCLTLRSGNRSRVEPWRAISLVLLAQVEWGEGTALAAAITFDTGAKTQTAVLTEVHPEWTVFMVTAQSTLPGFVRRQDWERRIAKASHGVVVYERDAYPSLSLN</sequence>
<gene>
    <name evidence="1" type="ORF">ENE74_14960</name>
</gene>
<accession>A0A437J4P0</accession>
<proteinExistence type="predicted"/>
<dbReference type="EMBL" id="RZUL01000006">
    <property type="protein sequence ID" value="RVT39653.1"/>
    <property type="molecule type" value="Genomic_DNA"/>
</dbReference>
<dbReference type="Proteomes" id="UP000282977">
    <property type="component" value="Unassembled WGS sequence"/>
</dbReference>
<dbReference type="AlphaFoldDB" id="A0A437J4P0"/>
<evidence type="ECO:0000313" key="2">
    <source>
        <dbReference type="Proteomes" id="UP000282977"/>
    </source>
</evidence>
<name>A0A437J4P0_9SPHN</name>
<reference evidence="1 2" key="1">
    <citation type="submission" date="2019-01" db="EMBL/GenBank/DDBJ databases">
        <authorList>
            <person name="Chen W.-M."/>
        </authorList>
    </citation>
    <scope>NUCLEOTIDE SEQUENCE [LARGE SCALE GENOMIC DNA]</scope>
    <source>
        <strain evidence="1 2">TLA-22</strain>
    </source>
</reference>
<comment type="caution">
    <text evidence="1">The sequence shown here is derived from an EMBL/GenBank/DDBJ whole genome shotgun (WGS) entry which is preliminary data.</text>
</comment>
<protein>
    <submittedName>
        <fullName evidence="1">Uncharacterized protein</fullName>
    </submittedName>
</protein>
<keyword evidence="2" id="KW-1185">Reference proteome</keyword>
<organism evidence="1 2">
    <name type="scientific">Sphingobium algorifonticola</name>
    <dbReference type="NCBI Taxonomy" id="2008318"/>
    <lineage>
        <taxon>Bacteria</taxon>
        <taxon>Pseudomonadati</taxon>
        <taxon>Pseudomonadota</taxon>
        <taxon>Alphaproteobacteria</taxon>
        <taxon>Sphingomonadales</taxon>
        <taxon>Sphingomonadaceae</taxon>
        <taxon>Sphingobium</taxon>
    </lineage>
</organism>